<organism evidence="1 2">
    <name type="scientific">Caldivirga maquilingensis (strain ATCC 700844 / DSM 13496 / JCM 10307 / IC-167)</name>
    <dbReference type="NCBI Taxonomy" id="397948"/>
    <lineage>
        <taxon>Archaea</taxon>
        <taxon>Thermoproteota</taxon>
        <taxon>Thermoprotei</taxon>
        <taxon>Thermoproteales</taxon>
        <taxon>Thermoproteaceae</taxon>
        <taxon>Caldivirga</taxon>
    </lineage>
</organism>
<keyword evidence="2" id="KW-1185">Reference proteome</keyword>
<accession>A8MDD8</accession>
<dbReference type="Proteomes" id="UP000001137">
    <property type="component" value="Chromosome"/>
</dbReference>
<dbReference type="KEGG" id="cma:Cmaq_0962"/>
<name>A8MDD8_CALMQ</name>
<dbReference type="GeneID" id="5708564"/>
<dbReference type="AlphaFoldDB" id="A8MDD8"/>
<proteinExistence type="predicted"/>
<reference evidence="1 2" key="1">
    <citation type="submission" date="2007-10" db="EMBL/GenBank/DDBJ databases">
        <title>Complete sequence of Caldivirga maquilingensis IC-167.</title>
        <authorList>
            <consortium name="US DOE Joint Genome Institute"/>
            <person name="Copeland A."/>
            <person name="Lucas S."/>
            <person name="Lapidus A."/>
            <person name="Barry K."/>
            <person name="Glavina del Rio T."/>
            <person name="Dalin E."/>
            <person name="Tice H."/>
            <person name="Pitluck S."/>
            <person name="Saunders E."/>
            <person name="Brettin T."/>
            <person name="Bruce D."/>
            <person name="Detter J.C."/>
            <person name="Han C."/>
            <person name="Schmutz J."/>
            <person name="Larimer F."/>
            <person name="Land M."/>
            <person name="Hauser L."/>
            <person name="Kyrpides N."/>
            <person name="Ivanova N."/>
            <person name="Biddle J.F."/>
            <person name="Zhang Z."/>
            <person name="Fitz-Gibbon S.T."/>
            <person name="Lowe T.M."/>
            <person name="Saltikov C."/>
            <person name="House C.H."/>
            <person name="Richardson P."/>
        </authorList>
    </citation>
    <scope>NUCLEOTIDE SEQUENCE [LARGE SCALE GENOMIC DNA]</scope>
    <source>
        <strain evidence="2">ATCC 700844 / DSM 13496 / JCM 10307 / IC-167</strain>
    </source>
</reference>
<dbReference type="RefSeq" id="WP_012186013.1">
    <property type="nucleotide sequence ID" value="NC_009954.1"/>
</dbReference>
<evidence type="ECO:0000313" key="2">
    <source>
        <dbReference type="Proteomes" id="UP000001137"/>
    </source>
</evidence>
<protein>
    <submittedName>
        <fullName evidence="1">Uncharacterized protein</fullName>
    </submittedName>
</protein>
<sequence>MAARSLVNYIRYCEDEDCIKGQLAILTRGRREVPIEVNGLRFLIDVVANDEAFEVKYDAQPYDGIGQALIYLTIGYKTWLIHVLDKYSRLFKNYVELFRRLNLPFCIEVIDKRLGLSEKICP</sequence>
<gene>
    <name evidence="1" type="ordered locus">Cmaq_0962</name>
</gene>
<dbReference type="EMBL" id="CP000852">
    <property type="protein sequence ID" value="ABW01794.1"/>
    <property type="molecule type" value="Genomic_DNA"/>
</dbReference>
<evidence type="ECO:0000313" key="1">
    <source>
        <dbReference type="EMBL" id="ABW01794.1"/>
    </source>
</evidence>
<dbReference type="OrthoDB" id="27759at2157"/>
<dbReference type="eggNOG" id="arCOG05535">
    <property type="taxonomic scope" value="Archaea"/>
</dbReference>
<dbReference type="HOGENOM" id="CLU_2021387_0_0_2"/>